<keyword evidence="4" id="KW-1185">Reference proteome</keyword>
<dbReference type="GeneID" id="73471802"/>
<dbReference type="Pfam" id="PF10382">
    <property type="entry name" value="ZGRF1-like_N"/>
    <property type="match status" value="1"/>
</dbReference>
<evidence type="ECO:0000313" key="4">
    <source>
        <dbReference type="Proteomes" id="UP000694255"/>
    </source>
</evidence>
<evidence type="ECO:0000256" key="1">
    <source>
        <dbReference type="SAM" id="MobiDB-lite"/>
    </source>
</evidence>
<evidence type="ECO:0000313" key="3">
    <source>
        <dbReference type="EMBL" id="KAG7661424.1"/>
    </source>
</evidence>
<dbReference type="RefSeq" id="XP_049261657.1">
    <property type="nucleotide sequence ID" value="XM_049409022.1"/>
</dbReference>
<feature type="compositionally biased region" description="Polar residues" evidence="1">
    <location>
        <begin position="139"/>
        <end position="153"/>
    </location>
</feature>
<dbReference type="InterPro" id="IPR018838">
    <property type="entry name" value="ZGRF1-like_N"/>
</dbReference>
<dbReference type="OrthoDB" id="6513042at2759"/>
<dbReference type="EMBL" id="JAGSYN010000219">
    <property type="protein sequence ID" value="KAG7661424.1"/>
    <property type="molecule type" value="Genomic_DNA"/>
</dbReference>
<organism evidence="3 4">
    <name type="scientific">[Candida] subhashii</name>
    <dbReference type="NCBI Taxonomy" id="561895"/>
    <lineage>
        <taxon>Eukaryota</taxon>
        <taxon>Fungi</taxon>
        <taxon>Dikarya</taxon>
        <taxon>Ascomycota</taxon>
        <taxon>Saccharomycotina</taxon>
        <taxon>Pichiomycetes</taxon>
        <taxon>Debaryomycetaceae</taxon>
        <taxon>Spathaspora</taxon>
    </lineage>
</organism>
<feature type="domain" description="5'-3' DNA helicase ZGRF1-like N-terminal" evidence="2">
    <location>
        <begin position="13"/>
        <end position="101"/>
    </location>
</feature>
<feature type="region of interest" description="Disordered" evidence="1">
    <location>
        <begin position="106"/>
        <end position="153"/>
    </location>
</feature>
<gene>
    <name evidence="3" type="ORF">J8A68_005002</name>
</gene>
<accession>A0A8J5Q497</accession>
<feature type="compositionally biased region" description="Low complexity" evidence="1">
    <location>
        <begin position="108"/>
        <end position="121"/>
    </location>
</feature>
<comment type="caution">
    <text evidence="3">The sequence shown here is derived from an EMBL/GenBank/DDBJ whole genome shotgun (WGS) entry which is preliminary data.</text>
</comment>
<evidence type="ECO:0000259" key="2">
    <source>
        <dbReference type="Pfam" id="PF10382"/>
    </source>
</evidence>
<proteinExistence type="predicted"/>
<reference evidence="3 4" key="1">
    <citation type="journal article" date="2021" name="DNA Res.">
        <title>Genome analysis of Candida subhashii reveals its hybrid nature and dual mitochondrial genome conformations.</title>
        <authorList>
            <person name="Mixao V."/>
            <person name="Hegedusova E."/>
            <person name="Saus E."/>
            <person name="Pryszcz L.P."/>
            <person name="Cillingova A."/>
            <person name="Nosek J."/>
            <person name="Gabaldon T."/>
        </authorList>
    </citation>
    <scope>NUCLEOTIDE SEQUENCE [LARGE SCALE GENOMIC DNA]</scope>
    <source>
        <strain evidence="3 4">CBS 10753</strain>
    </source>
</reference>
<name>A0A8J5Q497_9ASCO</name>
<dbReference type="AlphaFoldDB" id="A0A8J5Q497"/>
<dbReference type="Proteomes" id="UP000694255">
    <property type="component" value="Unassembled WGS sequence"/>
</dbReference>
<sequence>MTQQDQPSEISIVHEYEILYSDRIKQKDKKWNDGFLKFYEFNSKLEILNDSKILIGADFIRDKQIPYILDTLLKDDNEFVLPGGKFIIQIQGFLQTSERDISKAFTKRSSTQVESQQQQRRQPTKLISPPTRIIKAGSGRTNGQSLKASRSLKLSQPLIRTSAPALGIRKKTIKHKNGAQVLPKQSEPSQAANSSIITKTSGESLKPNKIIRSAANTSHFTTTNSTQSKIRQLLISKDRRSNSRPLPRILPMTSTHFEYMHTPREETEAMSFQKPRNRIGWDDVADDEGIDDYDEEDHEVEEEEEYDVHIKEEKKFVDSGTKLEDADIIYDFSDFEEDQNFMEMIQQKRQQDFEKAAKMDDLEEWD</sequence>
<protein>
    <recommendedName>
        <fullName evidence="2">5'-3' DNA helicase ZGRF1-like N-terminal domain-containing protein</fullName>
    </recommendedName>
</protein>